<dbReference type="Gene3D" id="3.50.50.60">
    <property type="entry name" value="FAD/NAD(P)-binding domain"/>
    <property type="match status" value="1"/>
</dbReference>
<dbReference type="EMBL" id="JACBYR010000001">
    <property type="protein sequence ID" value="NYE81523.1"/>
    <property type="molecule type" value="Genomic_DNA"/>
</dbReference>
<evidence type="ECO:0000259" key="2">
    <source>
        <dbReference type="Pfam" id="PF01494"/>
    </source>
</evidence>
<dbReference type="GO" id="GO:0019622">
    <property type="term" value="P:3-(3-hydroxy)phenylpropionate catabolic process"/>
    <property type="evidence" value="ECO:0007669"/>
    <property type="project" value="TreeGrafter"/>
</dbReference>
<dbReference type="AlphaFoldDB" id="A0A7Y9LLW7"/>
<dbReference type="PANTHER" id="PTHR43476">
    <property type="entry name" value="3-(3-HYDROXY-PHENYL)PROPIONATE/3-HYDROXYCINNAMIC ACID HYDROXYLASE"/>
    <property type="match status" value="1"/>
</dbReference>
<name>A0A7Y9LLW7_9BURK</name>
<reference evidence="3 4" key="1">
    <citation type="submission" date="2020-07" db="EMBL/GenBank/DDBJ databases">
        <title>Genomic Encyclopedia of Type Strains, Phase IV (KMG-V): Genome sequencing to study the core and pangenomes of soil and plant-associated prokaryotes.</title>
        <authorList>
            <person name="Whitman W."/>
        </authorList>
    </citation>
    <scope>NUCLEOTIDE SEQUENCE [LARGE SCALE GENOMIC DNA]</scope>
    <source>
        <strain evidence="3 4">SAS40</strain>
    </source>
</reference>
<accession>A0A7Y9LLW7</accession>
<sequence>MTAALQALPGSASVPAPATDTVDVLVIGAGPVGATLANLLGTYGVRTLVLERNTEILDYPRAVGLDDEAMRTLQGAGVADSMLKDMMQNVPMRMYTASNQCFAEFLPATREFGWFRRNLFSQPLGERALRTGLQRFPHVELRSGVELTGLEQDAEGVTARVRDADGTERVVRASLLLGADGGRSTVREKLLQLPFPGATHARKWVVIECDNDPLDAPYTALHCDPVRPYVCLHLPYGIRRWEFMLFPGEDDVQMLHPDKVRELLSRQVPDPGALNVIRARVYTHHSRIASSFVVGRVCIAGDAAHLTPPWIGQGLNAGLRDACNLAWKAAWIVQGRLKPEALATYHDERHRHAKAMIELADLFGAVLSQTQPALAWLRDRTFMAIRNIPRLRDYVLQMKFKPMPRYTDGVVLDAERNDGVGRMFIQPTVDTADRSGIRLDDALGHGFTLLAWRHMPGLSAAALDGLDRLGCHRTVAAMARSGPSSGRRIDVPAGVALIEDTENALNLWFRAAGVDWVLIRPDRYIAAMGKRADADATLRRFVDRFVPAAPACAAKEAA</sequence>
<evidence type="ECO:0000313" key="4">
    <source>
        <dbReference type="Proteomes" id="UP000542125"/>
    </source>
</evidence>
<dbReference type="SUPFAM" id="SSF51905">
    <property type="entry name" value="FAD/NAD(P)-binding domain"/>
    <property type="match status" value="1"/>
</dbReference>
<dbReference type="RefSeq" id="WP_179583587.1">
    <property type="nucleotide sequence ID" value="NZ_JACBYR010000001.1"/>
</dbReference>
<dbReference type="Pfam" id="PF01494">
    <property type="entry name" value="FAD_binding_3"/>
    <property type="match status" value="1"/>
</dbReference>
<dbReference type="GO" id="GO:0071949">
    <property type="term" value="F:FAD binding"/>
    <property type="evidence" value="ECO:0007669"/>
    <property type="project" value="InterPro"/>
</dbReference>
<proteinExistence type="predicted"/>
<feature type="domain" description="FAD-binding" evidence="2">
    <location>
        <begin position="22"/>
        <end position="358"/>
    </location>
</feature>
<dbReference type="NCBIfam" id="NF004829">
    <property type="entry name" value="PRK06183.1-3"/>
    <property type="match status" value="1"/>
</dbReference>
<keyword evidence="1 3" id="KW-0560">Oxidoreductase</keyword>
<protein>
    <submittedName>
        <fullName evidence="3">3-(3-hydroxy-phenyl)propionate hydroxylase</fullName>
        <ecNumber evidence="3">1.14.13.127</ecNumber>
    </submittedName>
</protein>
<evidence type="ECO:0000313" key="3">
    <source>
        <dbReference type="EMBL" id="NYE81523.1"/>
    </source>
</evidence>
<dbReference type="PRINTS" id="PR00420">
    <property type="entry name" value="RNGMNOXGNASE"/>
</dbReference>
<dbReference type="InterPro" id="IPR050631">
    <property type="entry name" value="PheA/TfdB_FAD_monoxygenase"/>
</dbReference>
<comment type="caution">
    <text evidence="3">The sequence shown here is derived from an EMBL/GenBank/DDBJ whole genome shotgun (WGS) entry which is preliminary data.</text>
</comment>
<organism evidence="3 4">
    <name type="scientific">Pigmentiphaga litoralis</name>
    <dbReference type="NCBI Taxonomy" id="516702"/>
    <lineage>
        <taxon>Bacteria</taxon>
        <taxon>Pseudomonadati</taxon>
        <taxon>Pseudomonadota</taxon>
        <taxon>Betaproteobacteria</taxon>
        <taxon>Burkholderiales</taxon>
        <taxon>Alcaligenaceae</taxon>
        <taxon>Pigmentiphaga</taxon>
    </lineage>
</organism>
<keyword evidence="4" id="KW-1185">Reference proteome</keyword>
<dbReference type="InterPro" id="IPR036188">
    <property type="entry name" value="FAD/NAD-bd_sf"/>
</dbReference>
<dbReference type="Gene3D" id="3.30.70.2450">
    <property type="match status" value="1"/>
</dbReference>
<dbReference type="EC" id="1.14.13.127" evidence="3"/>
<dbReference type="Proteomes" id="UP000542125">
    <property type="component" value="Unassembled WGS sequence"/>
</dbReference>
<gene>
    <name evidence="3" type="ORF">FHW18_000794</name>
</gene>
<dbReference type="NCBIfam" id="NF004831">
    <property type="entry name" value="PRK06183.1-5"/>
    <property type="match status" value="1"/>
</dbReference>
<dbReference type="InterPro" id="IPR002938">
    <property type="entry name" value="FAD-bd"/>
</dbReference>
<dbReference type="GO" id="GO:0008688">
    <property type="term" value="F:3-(3-hydroxyphenyl)propionate hydroxylase activity"/>
    <property type="evidence" value="ECO:0007669"/>
    <property type="project" value="UniProtKB-EC"/>
</dbReference>
<dbReference type="Gene3D" id="3.40.30.120">
    <property type="match status" value="1"/>
</dbReference>
<dbReference type="PANTHER" id="PTHR43476:SF3">
    <property type="entry name" value="FAD-BINDING MONOOXYGENASE"/>
    <property type="match status" value="1"/>
</dbReference>
<evidence type="ECO:0000256" key="1">
    <source>
        <dbReference type="ARBA" id="ARBA00023002"/>
    </source>
</evidence>